<dbReference type="InterPro" id="IPR051588">
    <property type="entry name" value="Cobalamin_Transport"/>
</dbReference>
<name>A0A9P0GA11_9CUCU</name>
<dbReference type="PANTHER" id="PTHR10559">
    <property type="entry name" value="TRANSCOBALAMIN-1/GASTRIC INTRINSIC FACTOR"/>
    <property type="match status" value="1"/>
</dbReference>
<evidence type="ECO:0000313" key="3">
    <source>
        <dbReference type="Proteomes" id="UP001153636"/>
    </source>
</evidence>
<protein>
    <recommendedName>
        <fullName evidence="4">DUF4430 domain-containing protein</fullName>
    </recommendedName>
</protein>
<evidence type="ECO:0000313" key="2">
    <source>
        <dbReference type="EMBL" id="CAH1107794.1"/>
    </source>
</evidence>
<sequence>MISPLKISGYLLFLSTVTCLVVVLKSEAKQSKTINVPYTLWVYTPVNYSKTIKVAVPFNTTFYDVMLQAQLQDPVYNFTATPYDWGMYIDQIAGYQQNNEKEIYWWIYDLDCKPDMKNPPDVNQLSPVGVSEIRVKKGRHYLFWYRHIENTH</sequence>
<proteinExistence type="predicted"/>
<organism evidence="2 3">
    <name type="scientific">Psylliodes chrysocephalus</name>
    <dbReference type="NCBI Taxonomy" id="3402493"/>
    <lineage>
        <taxon>Eukaryota</taxon>
        <taxon>Metazoa</taxon>
        <taxon>Ecdysozoa</taxon>
        <taxon>Arthropoda</taxon>
        <taxon>Hexapoda</taxon>
        <taxon>Insecta</taxon>
        <taxon>Pterygota</taxon>
        <taxon>Neoptera</taxon>
        <taxon>Endopterygota</taxon>
        <taxon>Coleoptera</taxon>
        <taxon>Polyphaga</taxon>
        <taxon>Cucujiformia</taxon>
        <taxon>Chrysomeloidea</taxon>
        <taxon>Chrysomelidae</taxon>
        <taxon>Galerucinae</taxon>
        <taxon>Alticini</taxon>
        <taxon>Psylliodes</taxon>
    </lineage>
</organism>
<dbReference type="GO" id="GO:0005615">
    <property type="term" value="C:extracellular space"/>
    <property type="evidence" value="ECO:0007669"/>
    <property type="project" value="TreeGrafter"/>
</dbReference>
<evidence type="ECO:0008006" key="4">
    <source>
        <dbReference type="Google" id="ProtNLM"/>
    </source>
</evidence>
<dbReference type="GO" id="GO:0031419">
    <property type="term" value="F:cobalamin binding"/>
    <property type="evidence" value="ECO:0007669"/>
    <property type="project" value="TreeGrafter"/>
</dbReference>
<gene>
    <name evidence="2" type="ORF">PSYICH_LOCUS9589</name>
</gene>
<dbReference type="AlphaFoldDB" id="A0A9P0GA11"/>
<dbReference type="OrthoDB" id="6343110at2759"/>
<dbReference type="EMBL" id="OV651815">
    <property type="protein sequence ID" value="CAH1107794.1"/>
    <property type="molecule type" value="Genomic_DNA"/>
</dbReference>
<keyword evidence="3" id="KW-1185">Reference proteome</keyword>
<dbReference type="Proteomes" id="UP001153636">
    <property type="component" value="Chromosome 3"/>
</dbReference>
<dbReference type="GO" id="GO:0015889">
    <property type="term" value="P:cobalamin transport"/>
    <property type="evidence" value="ECO:0007669"/>
    <property type="project" value="TreeGrafter"/>
</dbReference>
<dbReference type="Gene3D" id="2.170.130.30">
    <property type="match status" value="1"/>
</dbReference>
<dbReference type="PANTHER" id="PTHR10559:SF18">
    <property type="entry name" value="TRANSCOBALAMIN II"/>
    <property type="match status" value="1"/>
</dbReference>
<reference evidence="2" key="1">
    <citation type="submission" date="2022-01" db="EMBL/GenBank/DDBJ databases">
        <authorList>
            <person name="King R."/>
        </authorList>
    </citation>
    <scope>NUCLEOTIDE SEQUENCE</scope>
</reference>
<accession>A0A9P0GA11</accession>
<evidence type="ECO:0000256" key="1">
    <source>
        <dbReference type="SAM" id="SignalP"/>
    </source>
</evidence>
<feature type="signal peptide" evidence="1">
    <location>
        <begin position="1"/>
        <end position="19"/>
    </location>
</feature>
<keyword evidence="1" id="KW-0732">Signal</keyword>
<feature type="chain" id="PRO_5040187982" description="DUF4430 domain-containing protein" evidence="1">
    <location>
        <begin position="20"/>
        <end position="152"/>
    </location>
</feature>